<dbReference type="InterPro" id="IPR007111">
    <property type="entry name" value="NACHT_NTPase"/>
</dbReference>
<dbReference type="InterPro" id="IPR027417">
    <property type="entry name" value="P-loop_NTPase"/>
</dbReference>
<proteinExistence type="predicted"/>
<dbReference type="Proteomes" id="UP000308652">
    <property type="component" value="Unassembled WGS sequence"/>
</dbReference>
<dbReference type="InterPro" id="IPR056884">
    <property type="entry name" value="NPHP3-like_N"/>
</dbReference>
<sequence>MSFQNSHHFVIQNSTFNDIAGDFNQVIAESAFHNSSERHPPPKCHPDTRNLILDIIRDWATHPIADISALWLYGPAGAGKTAIAQTVSEELADQNRLAASFFFSRGKERRSSCRHLIPSLAFQLALSMPKLRTPIQNVVDVDPSIFDKPLRLQTQKLLIEPCQDMMRREFQPMVVVIDGIDECEDITGQQELLLVVKDTLCRKDLPIRFLLASRPEPGIRRIFDQPAFTNVLRRIVLDEAFHPNSDIAIFLRSGFLTIRQKHQDTMTSAPLIWPSQTVIDHIVQKSSGQFIYASTVLKYVDDEYSRPHQRLEAILQIPSPCTTAFADLDQLYLQILSANPHTDVLLQVLGTIVVLREPLCSYDLDMLLSLEEGDTLLAVKGLHSVLDVPHHDAPNMKWTPIKVLHASLFDFLRDKSRSGIYYVDVDKFHTALTFSCFLWLKERHENSQRDGTASPINSESALHFLYAIENWDYHLSHSPPSHELMEQLKRLYIKEVTTFGLGKSSGNVLKWLETAGNQPGSQDLLTEWASYYTASQSKPEPNSIIQLRSERICQSAGFLQPTVEEGRRFVRMSLFH</sequence>
<evidence type="ECO:0000313" key="3">
    <source>
        <dbReference type="EMBL" id="TFK36272.1"/>
    </source>
</evidence>
<evidence type="ECO:0000313" key="4">
    <source>
        <dbReference type="Proteomes" id="UP000308652"/>
    </source>
</evidence>
<dbReference type="EMBL" id="ML213615">
    <property type="protein sequence ID" value="TFK36272.1"/>
    <property type="molecule type" value="Genomic_DNA"/>
</dbReference>
<dbReference type="STRING" id="68775.A0A5C3LU06"/>
<protein>
    <recommendedName>
        <fullName evidence="2">NACHT domain-containing protein</fullName>
    </recommendedName>
</protein>
<dbReference type="PANTHER" id="PTHR10039:SF17">
    <property type="entry name" value="FUNGAL STAND N-TERMINAL GOODBYE DOMAIN-CONTAINING PROTEIN-RELATED"/>
    <property type="match status" value="1"/>
</dbReference>
<dbReference type="Gene3D" id="3.40.50.300">
    <property type="entry name" value="P-loop containing nucleotide triphosphate hydrolases"/>
    <property type="match status" value="1"/>
</dbReference>
<keyword evidence="1" id="KW-0677">Repeat</keyword>
<dbReference type="OrthoDB" id="3014077at2759"/>
<dbReference type="SUPFAM" id="SSF52540">
    <property type="entry name" value="P-loop containing nucleoside triphosphate hydrolases"/>
    <property type="match status" value="1"/>
</dbReference>
<dbReference type="AlphaFoldDB" id="A0A5C3LU06"/>
<accession>A0A5C3LU06</accession>
<feature type="domain" description="NACHT" evidence="2">
    <location>
        <begin position="68"/>
        <end position="215"/>
    </location>
</feature>
<gene>
    <name evidence="3" type="ORF">BDQ12DRAFT_255635</name>
</gene>
<name>A0A5C3LU06_9AGAR</name>
<evidence type="ECO:0000259" key="2">
    <source>
        <dbReference type="PROSITE" id="PS50837"/>
    </source>
</evidence>
<keyword evidence="4" id="KW-1185">Reference proteome</keyword>
<organism evidence="3 4">
    <name type="scientific">Crucibulum laeve</name>
    <dbReference type="NCBI Taxonomy" id="68775"/>
    <lineage>
        <taxon>Eukaryota</taxon>
        <taxon>Fungi</taxon>
        <taxon>Dikarya</taxon>
        <taxon>Basidiomycota</taxon>
        <taxon>Agaricomycotina</taxon>
        <taxon>Agaricomycetes</taxon>
        <taxon>Agaricomycetidae</taxon>
        <taxon>Agaricales</taxon>
        <taxon>Agaricineae</taxon>
        <taxon>Nidulariaceae</taxon>
        <taxon>Crucibulum</taxon>
    </lineage>
</organism>
<reference evidence="3 4" key="1">
    <citation type="journal article" date="2019" name="Nat. Ecol. Evol.">
        <title>Megaphylogeny resolves global patterns of mushroom evolution.</title>
        <authorList>
            <person name="Varga T."/>
            <person name="Krizsan K."/>
            <person name="Foldi C."/>
            <person name="Dima B."/>
            <person name="Sanchez-Garcia M."/>
            <person name="Sanchez-Ramirez S."/>
            <person name="Szollosi G.J."/>
            <person name="Szarkandi J.G."/>
            <person name="Papp V."/>
            <person name="Albert L."/>
            <person name="Andreopoulos W."/>
            <person name="Angelini C."/>
            <person name="Antonin V."/>
            <person name="Barry K.W."/>
            <person name="Bougher N.L."/>
            <person name="Buchanan P."/>
            <person name="Buyck B."/>
            <person name="Bense V."/>
            <person name="Catcheside P."/>
            <person name="Chovatia M."/>
            <person name="Cooper J."/>
            <person name="Damon W."/>
            <person name="Desjardin D."/>
            <person name="Finy P."/>
            <person name="Geml J."/>
            <person name="Haridas S."/>
            <person name="Hughes K."/>
            <person name="Justo A."/>
            <person name="Karasinski D."/>
            <person name="Kautmanova I."/>
            <person name="Kiss B."/>
            <person name="Kocsube S."/>
            <person name="Kotiranta H."/>
            <person name="LaButti K.M."/>
            <person name="Lechner B.E."/>
            <person name="Liimatainen K."/>
            <person name="Lipzen A."/>
            <person name="Lukacs Z."/>
            <person name="Mihaltcheva S."/>
            <person name="Morgado L.N."/>
            <person name="Niskanen T."/>
            <person name="Noordeloos M.E."/>
            <person name="Ohm R.A."/>
            <person name="Ortiz-Santana B."/>
            <person name="Ovrebo C."/>
            <person name="Racz N."/>
            <person name="Riley R."/>
            <person name="Savchenko A."/>
            <person name="Shiryaev A."/>
            <person name="Soop K."/>
            <person name="Spirin V."/>
            <person name="Szebenyi C."/>
            <person name="Tomsovsky M."/>
            <person name="Tulloss R.E."/>
            <person name="Uehling J."/>
            <person name="Grigoriev I.V."/>
            <person name="Vagvolgyi C."/>
            <person name="Papp T."/>
            <person name="Martin F.M."/>
            <person name="Miettinen O."/>
            <person name="Hibbett D.S."/>
            <person name="Nagy L.G."/>
        </authorList>
    </citation>
    <scope>NUCLEOTIDE SEQUENCE [LARGE SCALE GENOMIC DNA]</scope>
    <source>
        <strain evidence="3 4">CBS 166.37</strain>
    </source>
</reference>
<evidence type="ECO:0000256" key="1">
    <source>
        <dbReference type="ARBA" id="ARBA00022737"/>
    </source>
</evidence>
<dbReference type="Pfam" id="PF24883">
    <property type="entry name" value="NPHP3_N"/>
    <property type="match status" value="1"/>
</dbReference>
<dbReference type="PANTHER" id="PTHR10039">
    <property type="entry name" value="AMELOGENIN"/>
    <property type="match status" value="1"/>
</dbReference>
<dbReference type="PROSITE" id="PS50837">
    <property type="entry name" value="NACHT"/>
    <property type="match status" value="1"/>
</dbReference>